<dbReference type="Pfam" id="PF14388">
    <property type="entry name" value="DUF4419"/>
    <property type="match status" value="1"/>
</dbReference>
<dbReference type="PANTHER" id="PTHR31252:SF11">
    <property type="entry name" value="DUF4419 DOMAIN-CONTAINING PROTEIN"/>
    <property type="match status" value="1"/>
</dbReference>
<gene>
    <name evidence="1" type="ORF">EK21DRAFT_90237</name>
</gene>
<reference evidence="1" key="1">
    <citation type="journal article" date="2020" name="Stud. Mycol.">
        <title>101 Dothideomycetes genomes: a test case for predicting lifestyles and emergence of pathogens.</title>
        <authorList>
            <person name="Haridas S."/>
            <person name="Albert R."/>
            <person name="Binder M."/>
            <person name="Bloem J."/>
            <person name="Labutti K."/>
            <person name="Salamov A."/>
            <person name="Andreopoulos B."/>
            <person name="Baker S."/>
            <person name="Barry K."/>
            <person name="Bills G."/>
            <person name="Bluhm B."/>
            <person name="Cannon C."/>
            <person name="Castanera R."/>
            <person name="Culley D."/>
            <person name="Daum C."/>
            <person name="Ezra D."/>
            <person name="Gonzalez J."/>
            <person name="Henrissat B."/>
            <person name="Kuo A."/>
            <person name="Liang C."/>
            <person name="Lipzen A."/>
            <person name="Lutzoni F."/>
            <person name="Magnuson J."/>
            <person name="Mondo S."/>
            <person name="Nolan M."/>
            <person name="Ohm R."/>
            <person name="Pangilinan J."/>
            <person name="Park H.-J."/>
            <person name="Ramirez L."/>
            <person name="Alfaro M."/>
            <person name="Sun H."/>
            <person name="Tritt A."/>
            <person name="Yoshinaga Y."/>
            <person name="Zwiers L.-H."/>
            <person name="Turgeon B."/>
            <person name="Goodwin S."/>
            <person name="Spatafora J."/>
            <person name="Crous P."/>
            <person name="Grigoriev I."/>
        </authorList>
    </citation>
    <scope>NUCLEOTIDE SEQUENCE</scope>
    <source>
        <strain evidence="1">CBS 110217</strain>
    </source>
</reference>
<keyword evidence="2" id="KW-1185">Reference proteome</keyword>
<comment type="caution">
    <text evidence="1">The sequence shown here is derived from an EMBL/GenBank/DDBJ whole genome shotgun (WGS) entry which is preliminary data.</text>
</comment>
<evidence type="ECO:0000313" key="2">
    <source>
        <dbReference type="Proteomes" id="UP000799777"/>
    </source>
</evidence>
<dbReference type="OrthoDB" id="9978173at2759"/>
<accession>A0A9P4H732</accession>
<proteinExistence type="predicted"/>
<dbReference type="PANTHER" id="PTHR31252">
    <property type="entry name" value="DUF4419 DOMAIN-CONTAINING PROTEIN"/>
    <property type="match status" value="1"/>
</dbReference>
<name>A0A9P4H732_9PLEO</name>
<dbReference type="Proteomes" id="UP000799777">
    <property type="component" value="Unassembled WGS sequence"/>
</dbReference>
<organism evidence="1 2">
    <name type="scientific">Setomelanomma holmii</name>
    <dbReference type="NCBI Taxonomy" id="210430"/>
    <lineage>
        <taxon>Eukaryota</taxon>
        <taxon>Fungi</taxon>
        <taxon>Dikarya</taxon>
        <taxon>Ascomycota</taxon>
        <taxon>Pezizomycotina</taxon>
        <taxon>Dothideomycetes</taxon>
        <taxon>Pleosporomycetidae</taxon>
        <taxon>Pleosporales</taxon>
        <taxon>Pleosporineae</taxon>
        <taxon>Phaeosphaeriaceae</taxon>
        <taxon>Setomelanomma</taxon>
    </lineage>
</organism>
<sequence length="412" mass="46919">MAAEERSARGTLHCFNEQFRHGPIRLKERFRELIRSDGRLRLQNLTSIVLCSSYARDDATRSRLRNLPQRSQHRSPKNTEAMVVLGDKLLLPSGLGFRLLYPHFKKRILHSSFHATDLSNDLISYSNGFVGSIVRAYQQDLHLILRPDDVCLAISTQFSFYVAGTPRTYAPSSSRTLERRRSTSAMSAAVLEEMLVDNEIKYWIVPYFTTRTQHDTVVASIVMIATFKAYFDFEGNTGCGCPSVTLLDLREVSTYGKELARWSRLLILVLDQFVATFERPKDQNLKDFWLSVVHSIPRKSRRTPTYTGWITAFAVFQCDGKRNEGLRYRSDEPFLLDGQTYPSIELSAIPSSLVEVPVNIDAEEQNTEYRTTIVAGAVGAEVHDEGTRMELQSGWKMVEDLRKPLYVEQGDA</sequence>
<dbReference type="InterPro" id="IPR025533">
    <property type="entry name" value="DUF4419"/>
</dbReference>
<dbReference type="AlphaFoldDB" id="A0A9P4H732"/>
<dbReference type="EMBL" id="ML978207">
    <property type="protein sequence ID" value="KAF2028870.1"/>
    <property type="molecule type" value="Genomic_DNA"/>
</dbReference>
<protein>
    <submittedName>
        <fullName evidence="1">Uncharacterized protein</fullName>
    </submittedName>
</protein>
<evidence type="ECO:0000313" key="1">
    <source>
        <dbReference type="EMBL" id="KAF2028870.1"/>
    </source>
</evidence>